<organism evidence="1">
    <name type="scientific">Thermogladius calderae</name>
    <dbReference type="NCBI Taxonomy" id="1200300"/>
    <lineage>
        <taxon>Archaea</taxon>
        <taxon>Thermoproteota</taxon>
        <taxon>Thermoprotei</taxon>
        <taxon>Desulfurococcales</taxon>
        <taxon>Desulfurococcaceae</taxon>
        <taxon>Thermogladius</taxon>
    </lineage>
</organism>
<sequence length="149" mass="17431">MEQGWKEVGFQIREIEFTTHCHATEDCLKVKTALLNALPVEIRNNVRVEEEDLEGFYGNRIKVMKMKVVEESVNVFKYILDNLSRTDRSLLMASLDLRFDRRSNRFFLRLDKQALYSGRMVLNDSDDVVKVVVYFKGFKDVGILKTMLT</sequence>
<accession>A0A7J3XXW3</accession>
<evidence type="ECO:0000313" key="1">
    <source>
        <dbReference type="EMBL" id="HHP67544.1"/>
    </source>
</evidence>
<comment type="caution">
    <text evidence="1">The sequence shown here is derived from an EMBL/GenBank/DDBJ whole genome shotgun (WGS) entry which is preliminary data.</text>
</comment>
<dbReference type="InterPro" id="IPR002739">
    <property type="entry name" value="PAB1135-like"/>
</dbReference>
<proteinExistence type="predicted"/>
<dbReference type="SUPFAM" id="SSF55282">
    <property type="entry name" value="RL5-like"/>
    <property type="match status" value="1"/>
</dbReference>
<dbReference type="EMBL" id="DRYK01000028">
    <property type="protein sequence ID" value="HHP67544.1"/>
    <property type="molecule type" value="Genomic_DNA"/>
</dbReference>
<dbReference type="Pfam" id="PF01877">
    <property type="entry name" value="RNA_binding"/>
    <property type="match status" value="1"/>
</dbReference>
<name>A0A7J3XXW3_9CREN</name>
<gene>
    <name evidence="1" type="ORF">ENM60_01945</name>
</gene>
<dbReference type="Gene3D" id="3.30.1440.10">
    <property type="match status" value="1"/>
</dbReference>
<protein>
    <submittedName>
        <fullName evidence="1">Exosome protein</fullName>
    </submittedName>
</protein>
<dbReference type="PANTHER" id="PTHR38816:SF1">
    <property type="entry name" value="EXOSOME SUBUNIT"/>
    <property type="match status" value="1"/>
</dbReference>
<dbReference type="AlphaFoldDB" id="A0A7J3XXW3"/>
<dbReference type="InterPro" id="IPR022803">
    <property type="entry name" value="Ribosomal_uL5_dom_sf"/>
</dbReference>
<reference evidence="1" key="1">
    <citation type="journal article" date="2020" name="mSystems">
        <title>Genome- and Community-Level Interaction Insights into Carbon Utilization and Element Cycling Functions of Hydrothermarchaeota in Hydrothermal Sediment.</title>
        <authorList>
            <person name="Zhou Z."/>
            <person name="Liu Y."/>
            <person name="Xu W."/>
            <person name="Pan J."/>
            <person name="Luo Z.H."/>
            <person name="Li M."/>
        </authorList>
    </citation>
    <scope>NUCLEOTIDE SEQUENCE [LARGE SCALE GENOMIC DNA]</scope>
    <source>
        <strain evidence="1">SpSt-110</strain>
    </source>
</reference>
<dbReference type="PANTHER" id="PTHR38816">
    <property type="entry name" value="EXOSOME SUBUNIT, DUF54 FAMILY-RELATED"/>
    <property type="match status" value="1"/>
</dbReference>